<reference evidence="3 4" key="1">
    <citation type="submission" date="2018-09" db="EMBL/GenBank/DDBJ databases">
        <title>A high-quality reference genome of wild soybean provides a powerful tool to mine soybean genomes.</title>
        <authorList>
            <person name="Xie M."/>
            <person name="Chung C.Y.L."/>
            <person name="Li M.-W."/>
            <person name="Wong F.-L."/>
            <person name="Chan T.-F."/>
            <person name="Lam H.-M."/>
        </authorList>
    </citation>
    <scope>NUCLEOTIDE SEQUENCE [LARGE SCALE GENOMIC DNA]</scope>
    <source>
        <strain evidence="4">cv. W05</strain>
        <tissue evidence="3">Hypocotyl of etiolated seedlings</tissue>
    </source>
</reference>
<gene>
    <name evidence="3" type="ORF">D0Y65_015470</name>
</gene>
<dbReference type="PROSITE" id="PS51375">
    <property type="entry name" value="PPR"/>
    <property type="match status" value="2"/>
</dbReference>
<dbReference type="InterPro" id="IPR002885">
    <property type="entry name" value="PPR_rpt"/>
</dbReference>
<dbReference type="PANTHER" id="PTHR45613">
    <property type="entry name" value="PENTATRICOPEPTIDE REPEAT-CONTAINING PROTEIN"/>
    <property type="match status" value="1"/>
</dbReference>
<dbReference type="NCBIfam" id="TIGR00756">
    <property type="entry name" value="PPR"/>
    <property type="match status" value="2"/>
</dbReference>
<comment type="caution">
    <text evidence="3">The sequence shown here is derived from an EMBL/GenBank/DDBJ whole genome shotgun (WGS) entry which is preliminary data.</text>
</comment>
<keyword evidence="4" id="KW-1185">Reference proteome</keyword>
<feature type="repeat" description="PPR" evidence="2">
    <location>
        <begin position="64"/>
        <end position="98"/>
    </location>
</feature>
<organism evidence="3 4">
    <name type="scientific">Glycine soja</name>
    <name type="common">Wild soybean</name>
    <dbReference type="NCBI Taxonomy" id="3848"/>
    <lineage>
        <taxon>Eukaryota</taxon>
        <taxon>Viridiplantae</taxon>
        <taxon>Streptophyta</taxon>
        <taxon>Embryophyta</taxon>
        <taxon>Tracheophyta</taxon>
        <taxon>Spermatophyta</taxon>
        <taxon>Magnoliopsida</taxon>
        <taxon>eudicotyledons</taxon>
        <taxon>Gunneridae</taxon>
        <taxon>Pentapetalae</taxon>
        <taxon>rosids</taxon>
        <taxon>fabids</taxon>
        <taxon>Fabales</taxon>
        <taxon>Fabaceae</taxon>
        <taxon>Papilionoideae</taxon>
        <taxon>50 kb inversion clade</taxon>
        <taxon>NPAAA clade</taxon>
        <taxon>indigoferoid/millettioid clade</taxon>
        <taxon>Phaseoleae</taxon>
        <taxon>Glycine</taxon>
        <taxon>Glycine subgen. Soja</taxon>
    </lineage>
</organism>
<evidence type="ECO:0000256" key="2">
    <source>
        <dbReference type="PROSITE-ProRule" id="PRU00708"/>
    </source>
</evidence>
<accession>A0A445KD74</accession>
<protein>
    <submittedName>
        <fullName evidence="3">Putative pentatricopeptide repeat-containing protein</fullName>
    </submittedName>
</protein>
<dbReference type="AlphaFoldDB" id="A0A445KD74"/>
<evidence type="ECO:0000256" key="1">
    <source>
        <dbReference type="ARBA" id="ARBA00022737"/>
    </source>
</evidence>
<dbReference type="Gene3D" id="1.25.40.10">
    <property type="entry name" value="Tetratricopeptide repeat domain"/>
    <property type="match status" value="1"/>
</dbReference>
<keyword evidence="1" id="KW-0677">Repeat</keyword>
<feature type="repeat" description="PPR" evidence="2">
    <location>
        <begin position="99"/>
        <end position="133"/>
    </location>
</feature>
<dbReference type="PANTHER" id="PTHR45613:SF195">
    <property type="entry name" value="OS01G0151900 PROTEIN"/>
    <property type="match status" value="1"/>
</dbReference>
<dbReference type="InterPro" id="IPR011990">
    <property type="entry name" value="TPR-like_helical_dom_sf"/>
</dbReference>
<sequence length="158" mass="18001">MLLRRRVRCLKTTGFVQKPLKISADLSYLYPKVENAGCGANWYLFPSSEPHQRIWKKGCCCRADIKMWNVILNGWCVLGNLHEAKRVWRDIVASPCKPHIFTYATFIKALTKKEKLGTALKLFRGMWGKGGKPDVVICNCIIDALCFKKRIPDVASLN</sequence>
<dbReference type="EMBL" id="QZWG01000006">
    <property type="protein sequence ID" value="RZC08776.1"/>
    <property type="molecule type" value="Genomic_DNA"/>
</dbReference>
<dbReference type="Pfam" id="PF13041">
    <property type="entry name" value="PPR_2"/>
    <property type="match status" value="1"/>
</dbReference>
<evidence type="ECO:0000313" key="4">
    <source>
        <dbReference type="Proteomes" id="UP000289340"/>
    </source>
</evidence>
<dbReference type="Proteomes" id="UP000289340">
    <property type="component" value="Chromosome 6"/>
</dbReference>
<evidence type="ECO:0000313" key="3">
    <source>
        <dbReference type="EMBL" id="RZC08776.1"/>
    </source>
</evidence>
<name>A0A445KD74_GLYSO</name>
<proteinExistence type="predicted"/>